<dbReference type="InterPro" id="IPR033469">
    <property type="entry name" value="CYTH-like_dom_sf"/>
</dbReference>
<organism evidence="2 3">
    <name type="scientific">Streptococcus caledonicus</name>
    <dbReference type="NCBI Taxonomy" id="2614158"/>
    <lineage>
        <taxon>Bacteria</taxon>
        <taxon>Bacillati</taxon>
        <taxon>Bacillota</taxon>
        <taxon>Bacilli</taxon>
        <taxon>Lactobacillales</taxon>
        <taxon>Streptococcaceae</taxon>
        <taxon>Streptococcus</taxon>
    </lineage>
</organism>
<dbReference type="CDD" id="cd07750">
    <property type="entry name" value="PolyPPase_VTC_like"/>
    <property type="match status" value="1"/>
</dbReference>
<accession>A0ABW0UEX7</accession>
<gene>
    <name evidence="2" type="ORF">ACFPQ3_10255</name>
</gene>
<evidence type="ECO:0000259" key="1">
    <source>
        <dbReference type="Pfam" id="PF09359"/>
    </source>
</evidence>
<proteinExistence type="predicted"/>
<dbReference type="SUPFAM" id="SSF55154">
    <property type="entry name" value="CYTH-like phosphatases"/>
    <property type="match status" value="1"/>
</dbReference>
<dbReference type="Gene3D" id="3.20.100.30">
    <property type="entry name" value="VTC, catalytic tunnel domain"/>
    <property type="match status" value="1"/>
</dbReference>
<dbReference type="Proteomes" id="UP001596110">
    <property type="component" value="Unassembled WGS sequence"/>
</dbReference>
<evidence type="ECO:0000313" key="2">
    <source>
        <dbReference type="EMBL" id="MFC5631912.1"/>
    </source>
</evidence>
<keyword evidence="3" id="KW-1185">Reference proteome</keyword>
<feature type="domain" description="VTC" evidence="1">
    <location>
        <begin position="11"/>
        <end position="232"/>
    </location>
</feature>
<comment type="caution">
    <text evidence="2">The sequence shown here is derived from an EMBL/GenBank/DDBJ whole genome shotgun (WGS) entry which is preliminary data.</text>
</comment>
<dbReference type="EMBL" id="JBHSOJ010000031">
    <property type="protein sequence ID" value="MFC5631912.1"/>
    <property type="molecule type" value="Genomic_DNA"/>
</dbReference>
<dbReference type="InterPro" id="IPR042267">
    <property type="entry name" value="VTC_sf"/>
</dbReference>
<protein>
    <submittedName>
        <fullName evidence="2">Polyphosphate polymerase domain-containing protein</fullName>
    </submittedName>
</protein>
<dbReference type="InterPro" id="IPR018966">
    <property type="entry name" value="VTC_domain"/>
</dbReference>
<dbReference type="Pfam" id="PF09359">
    <property type="entry name" value="VTC"/>
    <property type="match status" value="1"/>
</dbReference>
<reference evidence="3" key="1">
    <citation type="journal article" date="2019" name="Int. J. Syst. Evol. Microbiol.">
        <title>The Global Catalogue of Microorganisms (GCM) 10K type strain sequencing project: providing services to taxonomists for standard genome sequencing and annotation.</title>
        <authorList>
            <consortium name="The Broad Institute Genomics Platform"/>
            <consortium name="The Broad Institute Genome Sequencing Center for Infectious Disease"/>
            <person name="Wu L."/>
            <person name="Ma J."/>
        </authorList>
    </citation>
    <scope>NUCLEOTIDE SEQUENCE [LARGE SCALE GENOMIC DNA]</scope>
    <source>
        <strain evidence="3">DT43</strain>
    </source>
</reference>
<sequence>MTEKIQTQFKRVETKYIVKKEQLDELLKDLKVYLKEDDYPTSTISNIYYDTPDFDVIKDALAKKNLREKIRMRSYSANPSKDCPAFLEIKQKDSEGIGHKFRLVSKLEAINKLLTSGEADKSMTDGALIQEINALGQRYPGLKPRIYIYYDRFSLKQKKKLVDKVRITFDRNLRYRDFDVDLSAGTEGLPLLEDNQMVMEIKASKDKPEWLKEILEKHGLVKMKFSKYSCAYHRSQGLDYQPQAKVKKESVGA</sequence>
<dbReference type="RefSeq" id="WP_156805553.1">
    <property type="nucleotide sequence ID" value="NZ_JBHSOJ010000031.1"/>
</dbReference>
<name>A0ABW0UEX7_9STRE</name>
<evidence type="ECO:0000313" key="3">
    <source>
        <dbReference type="Proteomes" id="UP001596110"/>
    </source>
</evidence>